<protein>
    <submittedName>
        <fullName evidence="2">Uncharacterized protein</fullName>
    </submittedName>
</protein>
<evidence type="ECO:0000313" key="2">
    <source>
        <dbReference type="EMBL" id="MBI5078700.1"/>
    </source>
</evidence>
<dbReference type="Proteomes" id="UP000808761">
    <property type="component" value="Unassembled WGS sequence"/>
</dbReference>
<sequence length="325" mass="37303">MVISGLFLSLPAFAWDRIAFTITRPANAPYSIGQPEINIDAEEFTTLILKIKASKSGAARLFWASSYDPQMNEPKSLRFFLNKSDYPKEYVFNVKSQNPYWLGFIGQILIYPENGPEGIGIEEATAVPGNFMTNVKSGWREFWGPRGRLVIGSTINTIQSSNLFGRPIFVYLYWLAGIIIAGFFVFAAGLAQTGKIAFITVVIFWGLLEVSGLFNNYLEIKDNWRFFGKSFEEKLELANTGDFYSFMRFCMENIPPQAAFDMRIPPLYNDIKARYYLYPRKYEKEAKYLVVYDMNLEEGMAVKYSLWKNFRGGAYIMKKCRMPNS</sequence>
<reference evidence="2" key="1">
    <citation type="submission" date="2020-07" db="EMBL/GenBank/DDBJ databases">
        <title>Huge and variable diversity of episymbiotic CPR bacteria and DPANN archaea in groundwater ecosystems.</title>
        <authorList>
            <person name="He C.Y."/>
            <person name="Keren R."/>
            <person name="Whittaker M."/>
            <person name="Farag I.F."/>
            <person name="Doudna J."/>
            <person name="Cate J.H.D."/>
            <person name="Banfield J.F."/>
        </authorList>
    </citation>
    <scope>NUCLEOTIDE SEQUENCE</scope>
    <source>
        <strain evidence="2">NC_groundwater_1860_Pr3_B-0.1um_51_7</strain>
    </source>
</reference>
<keyword evidence="1" id="KW-0812">Transmembrane</keyword>
<evidence type="ECO:0000313" key="3">
    <source>
        <dbReference type="Proteomes" id="UP000808761"/>
    </source>
</evidence>
<comment type="caution">
    <text evidence="2">The sequence shown here is derived from an EMBL/GenBank/DDBJ whole genome shotgun (WGS) entry which is preliminary data.</text>
</comment>
<keyword evidence="1" id="KW-0472">Membrane</keyword>
<dbReference type="AlphaFoldDB" id="A0A9D6UJU8"/>
<feature type="transmembrane region" description="Helical" evidence="1">
    <location>
        <begin position="168"/>
        <end position="189"/>
    </location>
</feature>
<evidence type="ECO:0000256" key="1">
    <source>
        <dbReference type="SAM" id="Phobius"/>
    </source>
</evidence>
<feature type="transmembrane region" description="Helical" evidence="1">
    <location>
        <begin position="196"/>
        <end position="214"/>
    </location>
</feature>
<gene>
    <name evidence="2" type="ORF">HZB08_01590</name>
</gene>
<accession>A0A9D6UJU8</accession>
<name>A0A9D6UJU8_UNCSA</name>
<dbReference type="EMBL" id="JACRKR010000081">
    <property type="protein sequence ID" value="MBI5078700.1"/>
    <property type="molecule type" value="Genomic_DNA"/>
</dbReference>
<organism evidence="2 3">
    <name type="scientific">Candidatus Saganbacteria bacterium</name>
    <dbReference type="NCBI Taxonomy" id="2575572"/>
    <lineage>
        <taxon>Bacteria</taxon>
        <taxon>Bacillati</taxon>
        <taxon>Saganbacteria</taxon>
    </lineage>
</organism>
<keyword evidence="1" id="KW-1133">Transmembrane helix</keyword>
<proteinExistence type="predicted"/>